<dbReference type="EMBL" id="CM031813">
    <property type="protein sequence ID" value="KAG6654229.1"/>
    <property type="molecule type" value="Genomic_DNA"/>
</dbReference>
<keyword evidence="2" id="KW-1185">Reference proteome</keyword>
<evidence type="ECO:0000313" key="1">
    <source>
        <dbReference type="EMBL" id="KAG6654229.1"/>
    </source>
</evidence>
<accession>A0A8T1QIU3</accession>
<evidence type="ECO:0000313" key="2">
    <source>
        <dbReference type="Proteomes" id="UP000811609"/>
    </source>
</evidence>
<dbReference type="AlphaFoldDB" id="A0A8T1QIU3"/>
<proteinExistence type="predicted"/>
<sequence length="38" mass="4497">MLLSSSKFFSLLGITIWELPCSRHIKMTWLTWVLLLCK</sequence>
<protein>
    <submittedName>
        <fullName evidence="1">Uncharacterized protein</fullName>
    </submittedName>
</protein>
<gene>
    <name evidence="1" type="ORF">CIPAW_05G130900</name>
</gene>
<reference evidence="1" key="1">
    <citation type="submission" date="2020-12" db="EMBL/GenBank/DDBJ databases">
        <title>WGS assembly of Carya illinoinensis cv. Pawnee.</title>
        <authorList>
            <person name="Platts A."/>
            <person name="Shu S."/>
            <person name="Wright S."/>
            <person name="Barry K."/>
            <person name="Edger P."/>
            <person name="Pires J.C."/>
            <person name="Schmutz J."/>
        </authorList>
    </citation>
    <scope>NUCLEOTIDE SEQUENCE</scope>
    <source>
        <tissue evidence="1">Leaf</tissue>
    </source>
</reference>
<comment type="caution">
    <text evidence="1">The sequence shown here is derived from an EMBL/GenBank/DDBJ whole genome shotgun (WGS) entry which is preliminary data.</text>
</comment>
<dbReference type="Proteomes" id="UP000811609">
    <property type="component" value="Chromosome 5"/>
</dbReference>
<name>A0A8T1QIU3_CARIL</name>
<organism evidence="1 2">
    <name type="scientific">Carya illinoinensis</name>
    <name type="common">Pecan</name>
    <dbReference type="NCBI Taxonomy" id="32201"/>
    <lineage>
        <taxon>Eukaryota</taxon>
        <taxon>Viridiplantae</taxon>
        <taxon>Streptophyta</taxon>
        <taxon>Embryophyta</taxon>
        <taxon>Tracheophyta</taxon>
        <taxon>Spermatophyta</taxon>
        <taxon>Magnoliopsida</taxon>
        <taxon>eudicotyledons</taxon>
        <taxon>Gunneridae</taxon>
        <taxon>Pentapetalae</taxon>
        <taxon>rosids</taxon>
        <taxon>fabids</taxon>
        <taxon>Fagales</taxon>
        <taxon>Juglandaceae</taxon>
        <taxon>Carya</taxon>
    </lineage>
</organism>